<dbReference type="Proteomes" id="UP000076268">
    <property type="component" value="Unassembled WGS sequence"/>
</dbReference>
<accession>A0A154BMQ4</accession>
<protein>
    <submittedName>
        <fullName evidence="1">Uncharacterized protein</fullName>
    </submittedName>
</protein>
<dbReference type="AlphaFoldDB" id="A0A154BMQ4"/>
<dbReference type="OrthoDB" id="2971377at2"/>
<name>A0A154BMQ4_ANASB</name>
<sequence length="114" mass="12935">MADQNLSISQPTLVAAWNENLPFQLHQTDSFSVRGDAADSQALNIHVDTAGHTKYSFDFKCTYLDDRSVRVDLIDVEKDDESIDERTTIVQDLVEDYVRHIHECAQAVQSITHD</sequence>
<keyword evidence="2" id="KW-1185">Reference proteome</keyword>
<dbReference type="RefSeq" id="WP_066244775.1">
    <property type="nucleotide sequence ID" value="NZ_LSGP01000025.1"/>
</dbReference>
<dbReference type="EMBL" id="LSGP01000025">
    <property type="protein sequence ID" value="KYZ75206.1"/>
    <property type="molecule type" value="Genomic_DNA"/>
</dbReference>
<reference evidence="1 2" key="1">
    <citation type="submission" date="2016-02" db="EMBL/GenBank/DDBJ databases">
        <title>Anaerosporomusa subterraneum gen. nov., sp. nov., a spore-forming obligate anaerobe isolated from saprolite.</title>
        <authorList>
            <person name="Choi J.K."/>
            <person name="Shah M."/>
            <person name="Yee N."/>
        </authorList>
    </citation>
    <scope>NUCLEOTIDE SEQUENCE [LARGE SCALE GENOMIC DNA]</scope>
    <source>
        <strain evidence="1 2">RU4</strain>
    </source>
</reference>
<evidence type="ECO:0000313" key="2">
    <source>
        <dbReference type="Proteomes" id="UP000076268"/>
    </source>
</evidence>
<evidence type="ECO:0000313" key="1">
    <source>
        <dbReference type="EMBL" id="KYZ75206.1"/>
    </source>
</evidence>
<proteinExistence type="predicted"/>
<gene>
    <name evidence="1" type="ORF">AXX12_13645</name>
</gene>
<organism evidence="1 2">
    <name type="scientific">Anaerosporomusa subterranea</name>
    <dbReference type="NCBI Taxonomy" id="1794912"/>
    <lineage>
        <taxon>Bacteria</taxon>
        <taxon>Bacillati</taxon>
        <taxon>Bacillota</taxon>
        <taxon>Negativicutes</taxon>
        <taxon>Acetonemataceae</taxon>
        <taxon>Anaerosporomusa</taxon>
    </lineage>
</organism>
<comment type="caution">
    <text evidence="1">The sequence shown here is derived from an EMBL/GenBank/DDBJ whole genome shotgun (WGS) entry which is preliminary data.</text>
</comment>